<dbReference type="Proteomes" id="UP000630142">
    <property type="component" value="Unassembled WGS sequence"/>
</dbReference>
<accession>A0A8J3DZG6</accession>
<name>A0A8J3DZG6_9HYPH</name>
<reference evidence="2" key="2">
    <citation type="submission" date="2020-09" db="EMBL/GenBank/DDBJ databases">
        <authorList>
            <person name="Sun Q."/>
            <person name="Kim S."/>
        </authorList>
    </citation>
    <scope>NUCLEOTIDE SEQUENCE</scope>
    <source>
        <strain evidence="2">KCTC 42249</strain>
    </source>
</reference>
<protein>
    <submittedName>
        <fullName evidence="2">Uncharacterized protein</fullName>
    </submittedName>
</protein>
<feature type="signal peptide" evidence="1">
    <location>
        <begin position="1"/>
        <end position="23"/>
    </location>
</feature>
<dbReference type="RefSeq" id="WP_189507575.1">
    <property type="nucleotide sequence ID" value="NZ_BMZQ01000007.1"/>
</dbReference>
<gene>
    <name evidence="2" type="ORF">GCM10016234_40450</name>
</gene>
<organism evidence="2 3">
    <name type="scientific">Tianweitania populi</name>
    <dbReference type="NCBI Taxonomy" id="1607949"/>
    <lineage>
        <taxon>Bacteria</taxon>
        <taxon>Pseudomonadati</taxon>
        <taxon>Pseudomonadota</taxon>
        <taxon>Alphaproteobacteria</taxon>
        <taxon>Hyphomicrobiales</taxon>
        <taxon>Phyllobacteriaceae</taxon>
        <taxon>Tianweitania</taxon>
    </lineage>
</organism>
<dbReference type="EMBL" id="BMZQ01000007">
    <property type="protein sequence ID" value="GHD24342.1"/>
    <property type="molecule type" value="Genomic_DNA"/>
</dbReference>
<dbReference type="AlphaFoldDB" id="A0A8J3DZG6"/>
<evidence type="ECO:0000313" key="3">
    <source>
        <dbReference type="Proteomes" id="UP000630142"/>
    </source>
</evidence>
<feature type="chain" id="PRO_5035211649" evidence="1">
    <location>
        <begin position="24"/>
        <end position="66"/>
    </location>
</feature>
<reference evidence="2" key="1">
    <citation type="journal article" date="2014" name="Int. J. Syst. Evol. Microbiol.">
        <title>Complete genome sequence of Corynebacterium casei LMG S-19264T (=DSM 44701T), isolated from a smear-ripened cheese.</title>
        <authorList>
            <consortium name="US DOE Joint Genome Institute (JGI-PGF)"/>
            <person name="Walter F."/>
            <person name="Albersmeier A."/>
            <person name="Kalinowski J."/>
            <person name="Ruckert C."/>
        </authorList>
    </citation>
    <scope>NUCLEOTIDE SEQUENCE</scope>
    <source>
        <strain evidence="2">KCTC 42249</strain>
    </source>
</reference>
<evidence type="ECO:0000256" key="1">
    <source>
        <dbReference type="SAM" id="SignalP"/>
    </source>
</evidence>
<comment type="caution">
    <text evidence="2">The sequence shown here is derived from an EMBL/GenBank/DDBJ whole genome shotgun (WGS) entry which is preliminary data.</text>
</comment>
<sequence>MLTRLTRAILVAALTMLASHVAAQDADKVDRLNVPGPITFQNKSYSLAWSSEPSENYIKQEYVPAG</sequence>
<proteinExistence type="predicted"/>
<keyword evidence="3" id="KW-1185">Reference proteome</keyword>
<evidence type="ECO:0000313" key="2">
    <source>
        <dbReference type="EMBL" id="GHD24342.1"/>
    </source>
</evidence>
<keyword evidence="1" id="KW-0732">Signal</keyword>